<dbReference type="PANTHER" id="PTHR35807">
    <property type="entry name" value="TRANSCRIPTIONAL REGULATOR REDD-RELATED"/>
    <property type="match status" value="1"/>
</dbReference>
<evidence type="ECO:0000256" key="5">
    <source>
        <dbReference type="PROSITE-ProRule" id="PRU01091"/>
    </source>
</evidence>
<dbReference type="Gene3D" id="3.40.50.300">
    <property type="entry name" value="P-loop containing nucleotide triphosphate hydrolases"/>
    <property type="match status" value="1"/>
</dbReference>
<dbReference type="CDD" id="cd15831">
    <property type="entry name" value="BTAD"/>
    <property type="match status" value="1"/>
</dbReference>
<dbReference type="Proteomes" id="UP001602013">
    <property type="component" value="Unassembled WGS sequence"/>
</dbReference>
<dbReference type="SMART" id="SM01043">
    <property type="entry name" value="BTAD"/>
    <property type="match status" value="1"/>
</dbReference>
<name>A0ABW6SLL4_9ACTN</name>
<reference evidence="7 8" key="1">
    <citation type="submission" date="2024-10" db="EMBL/GenBank/DDBJ databases">
        <title>The Natural Products Discovery Center: Release of the First 8490 Sequenced Strains for Exploring Actinobacteria Biosynthetic Diversity.</title>
        <authorList>
            <person name="Kalkreuter E."/>
            <person name="Kautsar S.A."/>
            <person name="Yang D."/>
            <person name="Bader C.D."/>
            <person name="Teijaro C.N."/>
            <person name="Fluegel L."/>
            <person name="Davis C.M."/>
            <person name="Simpson J.R."/>
            <person name="Lauterbach L."/>
            <person name="Steele A.D."/>
            <person name="Gui C."/>
            <person name="Meng S."/>
            <person name="Li G."/>
            <person name="Viehrig K."/>
            <person name="Ye F."/>
            <person name="Su P."/>
            <person name="Kiefer A.F."/>
            <person name="Nichols A."/>
            <person name="Cepeda A.J."/>
            <person name="Yan W."/>
            <person name="Fan B."/>
            <person name="Jiang Y."/>
            <person name="Adhikari A."/>
            <person name="Zheng C.-J."/>
            <person name="Schuster L."/>
            <person name="Cowan T.M."/>
            <person name="Smanski M.J."/>
            <person name="Chevrette M.G."/>
            <person name="De Carvalho L.P.S."/>
            <person name="Shen B."/>
        </authorList>
    </citation>
    <scope>NUCLEOTIDE SEQUENCE [LARGE SCALE GENOMIC DNA]</scope>
    <source>
        <strain evidence="7 8">NPDC002173</strain>
    </source>
</reference>
<keyword evidence="8" id="KW-1185">Reference proteome</keyword>
<comment type="similarity">
    <text evidence="1">Belongs to the AfsR/DnrI/RedD regulatory family.</text>
</comment>
<evidence type="ECO:0000256" key="4">
    <source>
        <dbReference type="ARBA" id="ARBA00023163"/>
    </source>
</evidence>
<evidence type="ECO:0000259" key="6">
    <source>
        <dbReference type="PROSITE" id="PS51755"/>
    </source>
</evidence>
<dbReference type="SUPFAM" id="SSF46894">
    <property type="entry name" value="C-terminal effector domain of the bipartite response regulators"/>
    <property type="match status" value="1"/>
</dbReference>
<evidence type="ECO:0000256" key="3">
    <source>
        <dbReference type="ARBA" id="ARBA00023125"/>
    </source>
</evidence>
<dbReference type="InterPro" id="IPR041664">
    <property type="entry name" value="AAA_16"/>
</dbReference>
<organism evidence="7 8">
    <name type="scientific">Microtetraspora malaysiensis</name>
    <dbReference type="NCBI Taxonomy" id="161358"/>
    <lineage>
        <taxon>Bacteria</taxon>
        <taxon>Bacillati</taxon>
        <taxon>Actinomycetota</taxon>
        <taxon>Actinomycetes</taxon>
        <taxon>Streptosporangiales</taxon>
        <taxon>Streptosporangiaceae</taxon>
        <taxon>Microtetraspora</taxon>
    </lineage>
</organism>
<sequence>MTTHIEFRVLGPLEVGVRGRPVRLGGPRQRSLLAALLLDAGRVVSVDRLAAAVWGERLPESVRTQIPIHVHALRKAFKAAGCGVQVIVTEQAGYRLRTDGVWLDTREAEEQAGAARRAAAAGQSEQAAAMLGRVLGLWRGPVLAEIDTTEIAAVARGLEDARLGIAEEWAEAELACGRPREVVTRLAGLVEEHPLREGLRAQLMVALWHSGRQADALESYQQGREHLLEELGVEPGRGLRDVQQAILAGPPACEVTQPEVPRLLASRRGGNPDDEPLRVGTGPVVTVRPAQLPPVISAFVGRMTQMRTLDRLLGQDGRHLPMGVISGAAGVGKTALALQWAHQVVDQFPDGQLFADLRGYDLDRESAQPAAVLERFLRALGVDGAAIPAGVEERAALFRSILDGRQVLVVLDNAESAAQVRPLLPATPGCSVIITSRRRLEGLMVGGGALPVEVLTEQESAELLARVLGAERAAAEREAVAKLAALCHGSPLALRVAAAKLVMRPQWPVAEMAERLADERSRLDQLSRGGLELRAGIELSCRELPTRAALAFRRLGLVDAPGGFAPWLVAALLDTTVHDGERLLEQLVDAQLLQPLGRDGAGQPRYRFHDLIRLFAREQAEAAEPPDARLAVLSQAFGALLGLAEQARDARYGNRYPMVPRGHASRWIPEDASQAALLSDPLAWLESERLNLVSAVTQSAELQLADLCRDLAAGFVHMFESRAYFDDWRSAATRALEACRAVSHLPGQAAMLSPRSASPAGWATG</sequence>
<dbReference type="Gene3D" id="1.25.40.10">
    <property type="entry name" value="Tetratricopeptide repeat domain"/>
    <property type="match status" value="1"/>
</dbReference>
<comment type="caution">
    <text evidence="7">The sequence shown here is derived from an EMBL/GenBank/DDBJ whole genome shotgun (WGS) entry which is preliminary data.</text>
</comment>
<dbReference type="InterPro" id="IPR011990">
    <property type="entry name" value="TPR-like_helical_dom_sf"/>
</dbReference>
<dbReference type="SUPFAM" id="SSF52540">
    <property type="entry name" value="P-loop containing nucleoside triphosphate hydrolases"/>
    <property type="match status" value="1"/>
</dbReference>
<dbReference type="InterPro" id="IPR051677">
    <property type="entry name" value="AfsR-DnrI-RedD_regulator"/>
</dbReference>
<dbReference type="Pfam" id="PF00486">
    <property type="entry name" value="Trans_reg_C"/>
    <property type="match status" value="1"/>
</dbReference>
<dbReference type="Pfam" id="PF13191">
    <property type="entry name" value="AAA_16"/>
    <property type="match status" value="1"/>
</dbReference>
<dbReference type="SMART" id="SM00862">
    <property type="entry name" value="Trans_reg_C"/>
    <property type="match status" value="1"/>
</dbReference>
<evidence type="ECO:0000313" key="8">
    <source>
        <dbReference type="Proteomes" id="UP001602013"/>
    </source>
</evidence>
<dbReference type="InterPro" id="IPR036388">
    <property type="entry name" value="WH-like_DNA-bd_sf"/>
</dbReference>
<dbReference type="SUPFAM" id="SSF48452">
    <property type="entry name" value="TPR-like"/>
    <property type="match status" value="1"/>
</dbReference>
<dbReference type="InterPro" id="IPR001867">
    <property type="entry name" value="OmpR/PhoB-type_DNA-bd"/>
</dbReference>
<dbReference type="Pfam" id="PF03704">
    <property type="entry name" value="BTAD"/>
    <property type="match status" value="1"/>
</dbReference>
<dbReference type="RefSeq" id="WP_387410059.1">
    <property type="nucleotide sequence ID" value="NZ_JBIASD010000005.1"/>
</dbReference>
<keyword evidence="3 5" id="KW-0238">DNA-binding</keyword>
<dbReference type="PROSITE" id="PS51755">
    <property type="entry name" value="OMPR_PHOB"/>
    <property type="match status" value="1"/>
</dbReference>
<protein>
    <submittedName>
        <fullName evidence="7">BTAD domain-containing putative transcriptional regulator</fullName>
    </submittedName>
</protein>
<feature type="DNA-binding region" description="OmpR/PhoB-type" evidence="5">
    <location>
        <begin position="1"/>
        <end position="98"/>
    </location>
</feature>
<dbReference type="PRINTS" id="PR00364">
    <property type="entry name" value="DISEASERSIST"/>
</dbReference>
<evidence type="ECO:0000256" key="2">
    <source>
        <dbReference type="ARBA" id="ARBA00023015"/>
    </source>
</evidence>
<dbReference type="InterPro" id="IPR005158">
    <property type="entry name" value="BTAD"/>
</dbReference>
<dbReference type="InterPro" id="IPR027417">
    <property type="entry name" value="P-loop_NTPase"/>
</dbReference>
<keyword evidence="4" id="KW-0804">Transcription</keyword>
<dbReference type="PANTHER" id="PTHR35807:SF1">
    <property type="entry name" value="TRANSCRIPTIONAL REGULATOR REDD"/>
    <property type="match status" value="1"/>
</dbReference>
<dbReference type="Gene3D" id="1.10.10.10">
    <property type="entry name" value="Winged helix-like DNA-binding domain superfamily/Winged helix DNA-binding domain"/>
    <property type="match status" value="1"/>
</dbReference>
<dbReference type="EMBL" id="JBIASD010000005">
    <property type="protein sequence ID" value="MFF3665857.1"/>
    <property type="molecule type" value="Genomic_DNA"/>
</dbReference>
<dbReference type="InterPro" id="IPR016032">
    <property type="entry name" value="Sig_transdc_resp-reg_C-effctor"/>
</dbReference>
<proteinExistence type="inferred from homology"/>
<accession>A0ABW6SLL4</accession>
<feature type="domain" description="OmpR/PhoB-type" evidence="6">
    <location>
        <begin position="1"/>
        <end position="98"/>
    </location>
</feature>
<evidence type="ECO:0000256" key="1">
    <source>
        <dbReference type="ARBA" id="ARBA00005820"/>
    </source>
</evidence>
<evidence type="ECO:0000313" key="7">
    <source>
        <dbReference type="EMBL" id="MFF3665857.1"/>
    </source>
</evidence>
<keyword evidence="2" id="KW-0805">Transcription regulation</keyword>
<gene>
    <name evidence="7" type="ORF">ACFYXI_09710</name>
</gene>